<feature type="transmembrane region" description="Helical" evidence="2">
    <location>
        <begin position="21"/>
        <end position="41"/>
    </location>
</feature>
<evidence type="ECO:0000256" key="1">
    <source>
        <dbReference type="SAM" id="MobiDB-lite"/>
    </source>
</evidence>
<sequence length="61" mass="6250">MARSVNKSGAEVYGTPTWVKIIGAIALLVVVLVAIVMAAGLGGTHGPGRHVSQETVELVPQ</sequence>
<dbReference type="RefSeq" id="WP_046135164.1">
    <property type="nucleotide sequence ID" value="NZ_FQVC01000009.1"/>
</dbReference>
<dbReference type="Proteomes" id="UP000033608">
    <property type="component" value="Unassembled WGS sequence"/>
</dbReference>
<name>A0A0F5LQW8_9HYPH</name>
<evidence type="ECO:0000313" key="5">
    <source>
        <dbReference type="Proteomes" id="UP000033608"/>
    </source>
</evidence>
<organism evidence="3 5">
    <name type="scientific">Devosia limi DSM 17137</name>
    <dbReference type="NCBI Taxonomy" id="1121477"/>
    <lineage>
        <taxon>Bacteria</taxon>
        <taxon>Pseudomonadati</taxon>
        <taxon>Pseudomonadota</taxon>
        <taxon>Alphaproteobacteria</taxon>
        <taxon>Hyphomicrobiales</taxon>
        <taxon>Devosiaceae</taxon>
        <taxon>Devosia</taxon>
    </lineage>
</organism>
<evidence type="ECO:0000313" key="6">
    <source>
        <dbReference type="Proteomes" id="UP000184533"/>
    </source>
</evidence>
<dbReference type="STRING" id="1121477.SAMN02745223_03057"/>
<keyword evidence="2" id="KW-0812">Transmembrane</keyword>
<gene>
    <name evidence="4" type="ORF">SAMN02745223_03057</name>
    <name evidence="3" type="ORF">VW29_10005</name>
</gene>
<dbReference type="EMBL" id="FQVC01000009">
    <property type="protein sequence ID" value="SHF58180.1"/>
    <property type="molecule type" value="Genomic_DNA"/>
</dbReference>
<proteinExistence type="predicted"/>
<dbReference type="Proteomes" id="UP000184533">
    <property type="component" value="Unassembled WGS sequence"/>
</dbReference>
<keyword evidence="2" id="KW-1133">Transmembrane helix</keyword>
<evidence type="ECO:0000313" key="3">
    <source>
        <dbReference type="EMBL" id="KKB84701.1"/>
    </source>
</evidence>
<dbReference type="EMBL" id="LAJF01000068">
    <property type="protein sequence ID" value="KKB84701.1"/>
    <property type="molecule type" value="Genomic_DNA"/>
</dbReference>
<dbReference type="PATRIC" id="fig|1121477.3.peg.3121"/>
<evidence type="ECO:0000313" key="4">
    <source>
        <dbReference type="EMBL" id="SHF58180.1"/>
    </source>
</evidence>
<evidence type="ECO:0000256" key="2">
    <source>
        <dbReference type="SAM" id="Phobius"/>
    </source>
</evidence>
<accession>A0A0F5LQW8</accession>
<feature type="region of interest" description="Disordered" evidence="1">
    <location>
        <begin position="42"/>
        <end position="61"/>
    </location>
</feature>
<reference evidence="4 6" key="2">
    <citation type="submission" date="2016-11" db="EMBL/GenBank/DDBJ databases">
        <authorList>
            <person name="Jaros S."/>
            <person name="Januszkiewicz K."/>
            <person name="Wedrychowicz H."/>
        </authorList>
    </citation>
    <scope>NUCLEOTIDE SEQUENCE [LARGE SCALE GENOMIC DNA]</scope>
    <source>
        <strain evidence="4 6">DSM 17137</strain>
    </source>
</reference>
<reference evidence="3 5" key="1">
    <citation type="submission" date="2015-03" db="EMBL/GenBank/DDBJ databases">
        <authorList>
            <person name="Hassan Y.I."/>
            <person name="Lepp D."/>
            <person name="Zhou T."/>
        </authorList>
    </citation>
    <scope>NUCLEOTIDE SEQUENCE [LARGE SCALE GENOMIC DNA]</scope>
    <source>
        <strain evidence="3 5">DSM 17137</strain>
    </source>
</reference>
<keyword evidence="5" id="KW-1185">Reference proteome</keyword>
<dbReference type="AlphaFoldDB" id="A0A0F5LQW8"/>
<keyword evidence="2" id="KW-0472">Membrane</keyword>
<protein>
    <submittedName>
        <fullName evidence="3">Uncharacterized protein</fullName>
    </submittedName>
</protein>